<gene>
    <name evidence="2" type="ORF">SAMN06265376_10297</name>
</gene>
<dbReference type="RefSeq" id="WP_089370877.1">
    <property type="nucleotide sequence ID" value="NZ_BMEP01000001.1"/>
</dbReference>
<evidence type="ECO:0000256" key="1">
    <source>
        <dbReference type="SAM" id="Phobius"/>
    </source>
</evidence>
<dbReference type="EMBL" id="FZNY01000002">
    <property type="protein sequence ID" value="SNR70894.1"/>
    <property type="molecule type" value="Genomic_DNA"/>
</dbReference>
<organism evidence="2 3">
    <name type="scientific">Dokdonia pacifica</name>
    <dbReference type="NCBI Taxonomy" id="1627892"/>
    <lineage>
        <taxon>Bacteria</taxon>
        <taxon>Pseudomonadati</taxon>
        <taxon>Bacteroidota</taxon>
        <taxon>Flavobacteriia</taxon>
        <taxon>Flavobacteriales</taxon>
        <taxon>Flavobacteriaceae</taxon>
        <taxon>Dokdonia</taxon>
    </lineage>
</organism>
<feature type="transmembrane region" description="Helical" evidence="1">
    <location>
        <begin position="6"/>
        <end position="22"/>
    </location>
</feature>
<protein>
    <submittedName>
        <fullName evidence="2">Uncharacterized protein</fullName>
    </submittedName>
</protein>
<keyword evidence="1" id="KW-1133">Transmembrane helix</keyword>
<proteinExistence type="predicted"/>
<keyword evidence="1" id="KW-0812">Transmembrane</keyword>
<keyword evidence="3" id="KW-1185">Reference proteome</keyword>
<accession>A0A238YJU0</accession>
<sequence length="187" mass="21783">MYDYSIIAEAFLVGAFPWISQLRNLDIHFKIPSFNLKSIFNFFASLFGISIYIILNRLGKYDLLYWPDWKLFILIALLLTIIYMIILIYKRKEVNTGKLKWPILLNFVIYIFIFCNLTSGFGLLETYKDHYVFKGIVVNKQGIGVGKTSILVISDENEINTLTDQEGNFSFLVPKEKADSYNNRYSL</sequence>
<dbReference type="AlphaFoldDB" id="A0A238YJU0"/>
<dbReference type="Proteomes" id="UP000198379">
    <property type="component" value="Unassembled WGS sequence"/>
</dbReference>
<evidence type="ECO:0000313" key="3">
    <source>
        <dbReference type="Proteomes" id="UP000198379"/>
    </source>
</evidence>
<feature type="transmembrane region" description="Helical" evidence="1">
    <location>
        <begin position="71"/>
        <end position="89"/>
    </location>
</feature>
<dbReference type="OrthoDB" id="1493543at2"/>
<name>A0A238YJU0_9FLAO</name>
<feature type="transmembrane region" description="Helical" evidence="1">
    <location>
        <begin position="34"/>
        <end position="55"/>
    </location>
</feature>
<evidence type="ECO:0000313" key="2">
    <source>
        <dbReference type="EMBL" id="SNR70894.1"/>
    </source>
</evidence>
<keyword evidence="1" id="KW-0472">Membrane</keyword>
<reference evidence="2 3" key="1">
    <citation type="submission" date="2017-06" db="EMBL/GenBank/DDBJ databases">
        <authorList>
            <person name="Kim H.J."/>
            <person name="Triplett B.A."/>
        </authorList>
    </citation>
    <scope>NUCLEOTIDE SEQUENCE [LARGE SCALE GENOMIC DNA]</scope>
    <source>
        <strain evidence="2 3">DSM 25597</strain>
    </source>
</reference>
<feature type="transmembrane region" description="Helical" evidence="1">
    <location>
        <begin position="101"/>
        <end position="124"/>
    </location>
</feature>